<evidence type="ECO:0000256" key="6">
    <source>
        <dbReference type="SAM" id="Phobius"/>
    </source>
</evidence>
<comment type="subcellular location">
    <subcellularLocation>
        <location evidence="1">Cell membrane</location>
        <topology evidence="1">Multi-pass membrane protein</topology>
    </subcellularLocation>
</comment>
<dbReference type="EMBL" id="UINC01006554">
    <property type="protein sequence ID" value="SVA28229.1"/>
    <property type="molecule type" value="Genomic_DNA"/>
</dbReference>
<evidence type="ECO:0000256" key="5">
    <source>
        <dbReference type="ARBA" id="ARBA00023136"/>
    </source>
</evidence>
<feature type="transmembrane region" description="Helical" evidence="6">
    <location>
        <begin position="129"/>
        <end position="150"/>
    </location>
</feature>
<dbReference type="Gene3D" id="1.20.1740.10">
    <property type="entry name" value="Amino acid/polyamine transporter I"/>
    <property type="match status" value="1"/>
</dbReference>
<feature type="transmembrane region" description="Helical" evidence="6">
    <location>
        <begin position="233"/>
        <end position="258"/>
    </location>
</feature>
<gene>
    <name evidence="7" type="ORF">METZ01_LOCUS81083</name>
</gene>
<keyword evidence="3 6" id="KW-0812">Transmembrane</keyword>
<reference evidence="7" key="1">
    <citation type="submission" date="2018-05" db="EMBL/GenBank/DDBJ databases">
        <authorList>
            <person name="Lanie J.A."/>
            <person name="Ng W.-L."/>
            <person name="Kazmierczak K.M."/>
            <person name="Andrzejewski T.M."/>
            <person name="Davidsen T.M."/>
            <person name="Wayne K.J."/>
            <person name="Tettelin H."/>
            <person name="Glass J.I."/>
            <person name="Rusch D."/>
            <person name="Podicherti R."/>
            <person name="Tsui H.-C.T."/>
            <person name="Winkler M.E."/>
        </authorList>
    </citation>
    <scope>NUCLEOTIDE SEQUENCE</scope>
</reference>
<dbReference type="Pfam" id="PF13520">
    <property type="entry name" value="AA_permease_2"/>
    <property type="match status" value="1"/>
</dbReference>
<feature type="transmembrane region" description="Helical" evidence="6">
    <location>
        <begin position="354"/>
        <end position="382"/>
    </location>
</feature>
<keyword evidence="4 6" id="KW-1133">Transmembrane helix</keyword>
<evidence type="ECO:0008006" key="8">
    <source>
        <dbReference type="Google" id="ProtNLM"/>
    </source>
</evidence>
<evidence type="ECO:0000256" key="1">
    <source>
        <dbReference type="ARBA" id="ARBA00004651"/>
    </source>
</evidence>
<evidence type="ECO:0000256" key="3">
    <source>
        <dbReference type="ARBA" id="ARBA00022692"/>
    </source>
</evidence>
<keyword evidence="5 6" id="KW-0472">Membrane</keyword>
<evidence type="ECO:0000256" key="4">
    <source>
        <dbReference type="ARBA" id="ARBA00022989"/>
    </source>
</evidence>
<protein>
    <recommendedName>
        <fullName evidence="8">Amino acid permease/ SLC12A domain-containing protein</fullName>
    </recommendedName>
</protein>
<name>A0A381UJ99_9ZZZZ</name>
<dbReference type="PANTHER" id="PTHR42770:SF18">
    <property type="entry name" value="ARGININE_AGMATINE ANTIPORTER"/>
    <property type="match status" value="1"/>
</dbReference>
<dbReference type="AlphaFoldDB" id="A0A381UJ99"/>
<evidence type="ECO:0000256" key="2">
    <source>
        <dbReference type="ARBA" id="ARBA00022475"/>
    </source>
</evidence>
<feature type="transmembrane region" description="Helical" evidence="6">
    <location>
        <begin position="87"/>
        <end position="117"/>
    </location>
</feature>
<dbReference type="GO" id="GO:0005886">
    <property type="term" value="C:plasma membrane"/>
    <property type="evidence" value="ECO:0007669"/>
    <property type="project" value="UniProtKB-SubCell"/>
</dbReference>
<feature type="transmembrane region" description="Helical" evidence="6">
    <location>
        <begin position="193"/>
        <end position="212"/>
    </location>
</feature>
<dbReference type="GO" id="GO:0022857">
    <property type="term" value="F:transmembrane transporter activity"/>
    <property type="evidence" value="ECO:0007669"/>
    <property type="project" value="InterPro"/>
</dbReference>
<dbReference type="InterPro" id="IPR050367">
    <property type="entry name" value="APC_superfamily"/>
</dbReference>
<dbReference type="InterPro" id="IPR002293">
    <property type="entry name" value="AA/rel_permease1"/>
</dbReference>
<dbReference type="PIRSF" id="PIRSF006060">
    <property type="entry name" value="AA_transporter"/>
    <property type="match status" value="1"/>
</dbReference>
<feature type="transmembrane region" description="Helical" evidence="6">
    <location>
        <begin position="47"/>
        <end position="66"/>
    </location>
</feature>
<feature type="transmembrane region" description="Helical" evidence="6">
    <location>
        <begin position="21"/>
        <end position="41"/>
    </location>
</feature>
<feature type="transmembrane region" description="Helical" evidence="6">
    <location>
        <begin position="331"/>
        <end position="348"/>
    </location>
</feature>
<organism evidence="7">
    <name type="scientific">marine metagenome</name>
    <dbReference type="NCBI Taxonomy" id="408172"/>
    <lineage>
        <taxon>unclassified sequences</taxon>
        <taxon>metagenomes</taxon>
        <taxon>ecological metagenomes</taxon>
    </lineage>
</organism>
<evidence type="ECO:0000313" key="7">
    <source>
        <dbReference type="EMBL" id="SVA28229.1"/>
    </source>
</evidence>
<feature type="transmembrane region" description="Helical" evidence="6">
    <location>
        <begin position="278"/>
        <end position="301"/>
    </location>
</feature>
<dbReference type="PANTHER" id="PTHR42770">
    <property type="entry name" value="AMINO ACID TRANSPORTER-RELATED"/>
    <property type="match status" value="1"/>
</dbReference>
<feature type="transmembrane region" description="Helical" evidence="6">
    <location>
        <begin position="389"/>
        <end position="410"/>
    </location>
</feature>
<keyword evidence="2" id="KW-1003">Cell membrane</keyword>
<feature type="transmembrane region" description="Helical" evidence="6">
    <location>
        <begin position="162"/>
        <end position="181"/>
    </location>
</feature>
<feature type="transmembrane region" description="Helical" evidence="6">
    <location>
        <begin position="416"/>
        <end position="434"/>
    </location>
</feature>
<sequence length="438" mass="47388">MLNCNSYMGDKNNKKLDLKESISLVVGNMIGAGIFMLPASLAKFGSISIFGWVISGFGAILIALIFKRLSQKFPGKSGPFHYTKEGFGEFLGFFVVWGYWVSILLTNAGLAIAITSYSGVLFPILQNNIQSIMFSIFVIIVITIINNYGIKAAGKFQLVTSILKILPLLLTIVIAFFVFNTDHFITLNTSGESNFNALTATAALTFFAFMGIESATIPAEGTHNPSKTIPKATMIGSIITICIYLFSSIALMGIISPIELANSTAPFADATGIVLGNIGKNIVAIFAIIAAIGALNGWTLLQAEIPKSLAQEGLLGSSFKELNKKNVPSKGLFITSSLVCALILLNYSKGLVDIFTFLILTGTFCALILYLFTSLSEILILIKQKKPMINFIQPLLLALPAFGFTLWMIIGTGGESIFYGILLLSISIPIYIYYKKFA</sequence>
<proteinExistence type="predicted"/>
<accession>A0A381UJ99</accession>